<dbReference type="GO" id="GO:0046872">
    <property type="term" value="F:metal ion binding"/>
    <property type="evidence" value="ECO:0007669"/>
    <property type="project" value="UniProtKB-KW"/>
</dbReference>
<dbReference type="InterPro" id="IPR037523">
    <property type="entry name" value="VOC_core"/>
</dbReference>
<dbReference type="PANTHER" id="PTHR43048">
    <property type="entry name" value="METHYLMALONYL-COA EPIMERASE"/>
    <property type="match status" value="1"/>
</dbReference>
<evidence type="ECO:0000256" key="1">
    <source>
        <dbReference type="ARBA" id="ARBA00022723"/>
    </source>
</evidence>
<dbReference type="SUPFAM" id="SSF54593">
    <property type="entry name" value="Glyoxalase/Bleomycin resistance protein/Dihydroxybiphenyl dioxygenase"/>
    <property type="match status" value="1"/>
</dbReference>
<keyword evidence="1" id="KW-0479">Metal-binding</keyword>
<dbReference type="InterPro" id="IPR051785">
    <property type="entry name" value="MMCE/EMCE_epimerase"/>
</dbReference>
<feature type="domain" description="VOC" evidence="2">
    <location>
        <begin position="3"/>
        <end position="125"/>
    </location>
</feature>
<dbReference type="InterPro" id="IPR004360">
    <property type="entry name" value="Glyas_Fos-R_dOase_dom"/>
</dbReference>
<dbReference type="PANTHER" id="PTHR43048:SF3">
    <property type="entry name" value="METHYLMALONYL-COA EPIMERASE, MITOCHONDRIAL"/>
    <property type="match status" value="1"/>
</dbReference>
<dbReference type="InterPro" id="IPR029068">
    <property type="entry name" value="Glyas_Bleomycin-R_OHBP_Dase"/>
</dbReference>
<dbReference type="EMBL" id="JARRTL010000006">
    <property type="protein sequence ID" value="MEC0483832.1"/>
    <property type="molecule type" value="Genomic_DNA"/>
</dbReference>
<protein>
    <submittedName>
        <fullName evidence="4">VOC family protein</fullName>
    </submittedName>
</protein>
<evidence type="ECO:0000313" key="6">
    <source>
        <dbReference type="Proteomes" id="UP001341297"/>
    </source>
</evidence>
<dbReference type="Proteomes" id="UP001341297">
    <property type="component" value="Unassembled WGS sequence"/>
</dbReference>
<accession>A0A0J6ENU4</accession>
<gene>
    <name evidence="3" type="ORF">AB447_206075</name>
    <name evidence="4" type="ORF">P8828_03070</name>
</gene>
<dbReference type="EMBL" id="LECW02000045">
    <property type="protein sequence ID" value="KRT90146.1"/>
    <property type="molecule type" value="Genomic_DNA"/>
</dbReference>
<evidence type="ECO:0000259" key="2">
    <source>
        <dbReference type="PROSITE" id="PS51819"/>
    </source>
</evidence>
<organism evidence="3 5">
    <name type="scientific">Bacillus glycinifermentans</name>
    <dbReference type="NCBI Taxonomy" id="1664069"/>
    <lineage>
        <taxon>Bacteria</taxon>
        <taxon>Bacillati</taxon>
        <taxon>Bacillota</taxon>
        <taxon>Bacilli</taxon>
        <taxon>Bacillales</taxon>
        <taxon>Bacillaceae</taxon>
        <taxon>Bacillus</taxon>
    </lineage>
</organism>
<evidence type="ECO:0000313" key="4">
    <source>
        <dbReference type="EMBL" id="MEC0483832.1"/>
    </source>
</evidence>
<dbReference type="GO" id="GO:0004493">
    <property type="term" value="F:methylmalonyl-CoA epimerase activity"/>
    <property type="evidence" value="ECO:0007669"/>
    <property type="project" value="TreeGrafter"/>
</dbReference>
<dbReference type="Proteomes" id="UP000036168">
    <property type="component" value="Unassembled WGS sequence"/>
</dbReference>
<comment type="caution">
    <text evidence="3">The sequence shown here is derived from an EMBL/GenBank/DDBJ whole genome shotgun (WGS) entry which is preliminary data.</text>
</comment>
<dbReference type="PATRIC" id="fig|1664069.3.peg.3139"/>
<dbReference type="STRING" id="1664069.BGLY_4456"/>
<accession>A0A0J6HTU7</accession>
<reference evidence="3 5" key="1">
    <citation type="journal article" date="2015" name="Int. J. Syst. Evol. Microbiol.">
        <title>Bacillus glycinifermentans sp. nov., isolated from fermented soybean paste.</title>
        <authorList>
            <person name="Kim S.J."/>
            <person name="Dunlap C.A."/>
            <person name="Kwon S.W."/>
            <person name="Rooney A.P."/>
        </authorList>
    </citation>
    <scope>NUCLEOTIDE SEQUENCE [LARGE SCALE GENOMIC DNA]</scope>
    <source>
        <strain evidence="3 5">GO-13</strain>
    </source>
</reference>
<evidence type="ECO:0000313" key="3">
    <source>
        <dbReference type="EMBL" id="KRT90146.1"/>
    </source>
</evidence>
<dbReference type="Pfam" id="PF00903">
    <property type="entry name" value="Glyoxalase"/>
    <property type="match status" value="1"/>
</dbReference>
<reference evidence="3" key="2">
    <citation type="submission" date="2015-10" db="EMBL/GenBank/DDBJ databases">
        <authorList>
            <person name="Gilbert D.G."/>
        </authorList>
    </citation>
    <scope>NUCLEOTIDE SEQUENCE</scope>
    <source>
        <strain evidence="3">GO-13</strain>
    </source>
</reference>
<keyword evidence="6" id="KW-1185">Reference proteome</keyword>
<name>A0A0J6HTU7_9BACI</name>
<reference evidence="4 6" key="3">
    <citation type="submission" date="2023-03" db="EMBL/GenBank/DDBJ databases">
        <title>Agriculturally important microbes genome sequencing.</title>
        <authorList>
            <person name="Dunlap C."/>
        </authorList>
    </citation>
    <scope>NUCLEOTIDE SEQUENCE [LARGE SCALE GENOMIC DNA]</scope>
    <source>
        <strain evidence="4 6">CBP-3203</strain>
    </source>
</reference>
<dbReference type="RefSeq" id="WP_048352738.1">
    <property type="nucleotide sequence ID" value="NZ_CP023481.1"/>
</dbReference>
<dbReference type="PROSITE" id="PS51819">
    <property type="entry name" value="VOC"/>
    <property type="match status" value="1"/>
</dbReference>
<dbReference type="Gene3D" id="3.10.180.10">
    <property type="entry name" value="2,3-Dihydroxybiphenyl 1,2-Dioxygenase, domain 1"/>
    <property type="match status" value="1"/>
</dbReference>
<sequence length="126" mass="14430">MAQIDHVGVMVKDIEASIAFYQDVVGMKLKDRLSHTNGIMKLAFLGFENRGETELELIEGYNDKLPQEGKVHHFAVSTDHIDADFARVKEKDIQLFEDGITELPNGYRYFFIFGPDGELVEFFQRS</sequence>
<evidence type="ECO:0000313" key="5">
    <source>
        <dbReference type="Proteomes" id="UP000036168"/>
    </source>
</evidence>
<dbReference type="GO" id="GO:0046491">
    <property type="term" value="P:L-methylmalonyl-CoA metabolic process"/>
    <property type="evidence" value="ECO:0007669"/>
    <property type="project" value="TreeGrafter"/>
</dbReference>
<dbReference type="CDD" id="cd06587">
    <property type="entry name" value="VOC"/>
    <property type="match status" value="1"/>
</dbReference>
<proteinExistence type="predicted"/>
<dbReference type="AlphaFoldDB" id="A0A0J6HTU7"/>
<dbReference type="OrthoDB" id="371072at2"/>